<accession>A0A5D4QVK9</accession>
<dbReference type="EMBL" id="VTER01000014">
    <property type="protein sequence ID" value="TYS43165.1"/>
    <property type="molecule type" value="Genomic_DNA"/>
</dbReference>
<dbReference type="SUPFAM" id="SSF51735">
    <property type="entry name" value="NAD(P)-binding Rossmann-fold domains"/>
    <property type="match status" value="1"/>
</dbReference>
<dbReference type="AlphaFoldDB" id="A0A5D4QVK9"/>
<comment type="caution">
    <text evidence="1">The sequence shown here is derived from an EMBL/GenBank/DDBJ whole genome shotgun (WGS) entry which is preliminary data.</text>
</comment>
<organism evidence="1 2">
    <name type="scientific">Bacillus infantis</name>
    <dbReference type="NCBI Taxonomy" id="324767"/>
    <lineage>
        <taxon>Bacteria</taxon>
        <taxon>Bacillati</taxon>
        <taxon>Bacillota</taxon>
        <taxon>Bacilli</taxon>
        <taxon>Bacillales</taxon>
        <taxon>Bacillaceae</taxon>
        <taxon>Bacillus</taxon>
    </lineage>
</organism>
<dbReference type="Proteomes" id="UP000322139">
    <property type="component" value="Unassembled WGS sequence"/>
</dbReference>
<protein>
    <recommendedName>
        <fullName evidence="3">Short-chain dehydrogenase</fullName>
    </recommendedName>
</protein>
<reference evidence="1 2" key="1">
    <citation type="submission" date="2019-08" db="EMBL/GenBank/DDBJ databases">
        <title>Bacillus genomes from the desert of Cuatro Cienegas, Coahuila.</title>
        <authorList>
            <person name="Olmedo-Alvarez G."/>
        </authorList>
    </citation>
    <scope>NUCLEOTIDE SEQUENCE [LARGE SCALE GENOMIC DNA]</scope>
    <source>
        <strain evidence="1 2">CH446_14T</strain>
    </source>
</reference>
<evidence type="ECO:0008006" key="3">
    <source>
        <dbReference type="Google" id="ProtNLM"/>
    </source>
</evidence>
<proteinExistence type="predicted"/>
<dbReference type="InterPro" id="IPR036291">
    <property type="entry name" value="NAD(P)-bd_dom_sf"/>
</dbReference>
<gene>
    <name evidence="1" type="ORF">FZD51_22030</name>
</gene>
<evidence type="ECO:0000313" key="1">
    <source>
        <dbReference type="EMBL" id="TYS43165.1"/>
    </source>
</evidence>
<dbReference type="RefSeq" id="WP_148976713.1">
    <property type="nucleotide sequence ID" value="NZ_VTER01000014.1"/>
</dbReference>
<sequence>MKKHALVIGGTGMLKRVIESLCKEGFHVSAMGRSHDHFAKMMEEISAPAEVSFIQADYYNPVQFQEALIKAVRDRGMFDLAAVWMRSDASDSFQWLLQYIAKDDKFTELYEIKGSHASREPFKGLDTSSLKWMRIILVFRFEREKARWLTHEEISEGVLKAISLKASLFTAGVTEPWEKRPS</sequence>
<name>A0A5D4QVK9_9BACI</name>
<evidence type="ECO:0000313" key="2">
    <source>
        <dbReference type="Proteomes" id="UP000322139"/>
    </source>
</evidence>
<dbReference type="Gene3D" id="3.40.50.720">
    <property type="entry name" value="NAD(P)-binding Rossmann-like Domain"/>
    <property type="match status" value="1"/>
</dbReference>